<dbReference type="EMBL" id="JAGFNK010000367">
    <property type="protein sequence ID" value="KAI9451607.1"/>
    <property type="molecule type" value="Genomic_DNA"/>
</dbReference>
<accession>A0ACC0TXX4</accession>
<dbReference type="Proteomes" id="UP001207468">
    <property type="component" value="Unassembled WGS sequence"/>
</dbReference>
<proteinExistence type="predicted"/>
<gene>
    <name evidence="1" type="ORF">F5148DRAFT_1238876</name>
</gene>
<evidence type="ECO:0000313" key="1">
    <source>
        <dbReference type="EMBL" id="KAI9451607.1"/>
    </source>
</evidence>
<protein>
    <submittedName>
        <fullName evidence="1">Uncharacterized protein</fullName>
    </submittedName>
</protein>
<comment type="caution">
    <text evidence="1">The sequence shown here is derived from an EMBL/GenBank/DDBJ whole genome shotgun (WGS) entry which is preliminary data.</text>
</comment>
<evidence type="ECO:0000313" key="2">
    <source>
        <dbReference type="Proteomes" id="UP001207468"/>
    </source>
</evidence>
<organism evidence="1 2">
    <name type="scientific">Russula earlei</name>
    <dbReference type="NCBI Taxonomy" id="71964"/>
    <lineage>
        <taxon>Eukaryota</taxon>
        <taxon>Fungi</taxon>
        <taxon>Dikarya</taxon>
        <taxon>Basidiomycota</taxon>
        <taxon>Agaricomycotina</taxon>
        <taxon>Agaricomycetes</taxon>
        <taxon>Russulales</taxon>
        <taxon>Russulaceae</taxon>
        <taxon>Russula</taxon>
    </lineage>
</organism>
<sequence length="103" mass="11138">MLILNDALMRSARQRSGESALITSAMGLLVGLLSLPEYAPCVWLFVRASTALFDSPRSRGAMAAERAAETYATMQALLHLVHALWTEASGTLLAPHHTMEMPA</sequence>
<name>A0ACC0TXX4_9AGAM</name>
<reference evidence="1" key="1">
    <citation type="submission" date="2021-03" db="EMBL/GenBank/DDBJ databases">
        <title>Evolutionary priming and transition to the ectomycorrhizal habit in an iconic lineage of mushroom-forming fungi: is preadaptation a requirement?</title>
        <authorList>
            <consortium name="DOE Joint Genome Institute"/>
            <person name="Looney B.P."/>
            <person name="Miyauchi S."/>
            <person name="Morin E."/>
            <person name="Drula E."/>
            <person name="Courty P.E."/>
            <person name="Chicoki N."/>
            <person name="Fauchery L."/>
            <person name="Kohler A."/>
            <person name="Kuo A."/>
            <person name="LaButti K."/>
            <person name="Pangilinan J."/>
            <person name="Lipzen A."/>
            <person name="Riley R."/>
            <person name="Andreopoulos W."/>
            <person name="He G."/>
            <person name="Johnson J."/>
            <person name="Barry K.W."/>
            <person name="Grigoriev I.V."/>
            <person name="Nagy L."/>
            <person name="Hibbett D."/>
            <person name="Henrissat B."/>
            <person name="Matheny P.B."/>
            <person name="Labbe J."/>
            <person name="Martin A.F."/>
        </authorList>
    </citation>
    <scope>NUCLEOTIDE SEQUENCE</scope>
    <source>
        <strain evidence="1">BPL698</strain>
    </source>
</reference>
<keyword evidence="2" id="KW-1185">Reference proteome</keyword>